<feature type="chain" id="PRO_5045810629" description="Protein TolB" evidence="1">
    <location>
        <begin position="21"/>
        <end position="303"/>
    </location>
</feature>
<keyword evidence="3" id="KW-1185">Reference proteome</keyword>
<evidence type="ECO:0008006" key="4">
    <source>
        <dbReference type="Google" id="ProtNLM"/>
    </source>
</evidence>
<dbReference type="InterPro" id="IPR011044">
    <property type="entry name" value="Quino_amine_DH_bsu"/>
</dbReference>
<dbReference type="Gene3D" id="2.120.10.30">
    <property type="entry name" value="TolB, C-terminal domain"/>
    <property type="match status" value="2"/>
</dbReference>
<dbReference type="EMBL" id="JBHSPA010000089">
    <property type="protein sequence ID" value="MFC5833211.1"/>
    <property type="molecule type" value="Genomic_DNA"/>
</dbReference>
<dbReference type="InterPro" id="IPR011042">
    <property type="entry name" value="6-blade_b-propeller_TolB-like"/>
</dbReference>
<organism evidence="2 3">
    <name type="scientific">Nonomuraea insulae</name>
    <dbReference type="NCBI Taxonomy" id="1616787"/>
    <lineage>
        <taxon>Bacteria</taxon>
        <taxon>Bacillati</taxon>
        <taxon>Actinomycetota</taxon>
        <taxon>Actinomycetes</taxon>
        <taxon>Streptosporangiales</taxon>
        <taxon>Streptosporangiaceae</taxon>
        <taxon>Nonomuraea</taxon>
    </lineage>
</organism>
<dbReference type="SUPFAM" id="SSF50969">
    <property type="entry name" value="YVTN repeat-like/Quinoprotein amine dehydrogenase"/>
    <property type="match status" value="1"/>
</dbReference>
<accession>A0ABW1D846</accession>
<protein>
    <recommendedName>
        <fullName evidence="4">Protein TolB</fullName>
    </recommendedName>
</protein>
<evidence type="ECO:0000256" key="1">
    <source>
        <dbReference type="SAM" id="SignalP"/>
    </source>
</evidence>
<keyword evidence="1" id="KW-0732">Signal</keyword>
<dbReference type="RefSeq" id="WP_379522634.1">
    <property type="nucleotide sequence ID" value="NZ_JBHSPA010000089.1"/>
</dbReference>
<sequence>MIAHLAVALMLAAAPLPARADLPLPGTNGMKYREKAGDPVRLSAYGLGTKRVYLRTGATFAPQKNLSEVSVAPGGRLTAGVPAAYRSGHDTLVLTDRTTGATAAIRTVRKPLTASHVSWTRDSRRVALTVERKVSGRWRVLGFTVVDVAAKTARTVRISGLSAEAAFWWSPDGNLVSRHGTGLRVYRPTDGAVLRTYAGTGLPTGPEESFSPSGRRLATWCPPRVKQHLCLVDPATGKIVRRVAVRPQALFGWWDESHVIAVMAHRGAYRVSVLDLNGKVTRVLTALPARTRAAGLWLSFSKV</sequence>
<reference evidence="3" key="1">
    <citation type="journal article" date="2019" name="Int. J. Syst. Evol. Microbiol.">
        <title>The Global Catalogue of Microorganisms (GCM) 10K type strain sequencing project: providing services to taxonomists for standard genome sequencing and annotation.</title>
        <authorList>
            <consortium name="The Broad Institute Genomics Platform"/>
            <consortium name="The Broad Institute Genome Sequencing Center for Infectious Disease"/>
            <person name="Wu L."/>
            <person name="Ma J."/>
        </authorList>
    </citation>
    <scope>NUCLEOTIDE SEQUENCE [LARGE SCALE GENOMIC DNA]</scope>
    <source>
        <strain evidence="3">CCUG 53903</strain>
    </source>
</reference>
<proteinExistence type="predicted"/>
<evidence type="ECO:0000313" key="2">
    <source>
        <dbReference type="EMBL" id="MFC5833211.1"/>
    </source>
</evidence>
<gene>
    <name evidence="2" type="ORF">ACFPZ3_55975</name>
</gene>
<comment type="caution">
    <text evidence="2">The sequence shown here is derived from an EMBL/GenBank/DDBJ whole genome shotgun (WGS) entry which is preliminary data.</text>
</comment>
<dbReference type="Proteomes" id="UP001596058">
    <property type="component" value="Unassembled WGS sequence"/>
</dbReference>
<feature type="signal peptide" evidence="1">
    <location>
        <begin position="1"/>
        <end position="20"/>
    </location>
</feature>
<name>A0ABW1D846_9ACTN</name>
<evidence type="ECO:0000313" key="3">
    <source>
        <dbReference type="Proteomes" id="UP001596058"/>
    </source>
</evidence>